<dbReference type="EMBL" id="JAUTBL010000001">
    <property type="protein sequence ID" value="MDQ1183057.1"/>
    <property type="molecule type" value="Genomic_DNA"/>
</dbReference>
<evidence type="ECO:0000313" key="1">
    <source>
        <dbReference type="EMBL" id="MDQ1183057.1"/>
    </source>
</evidence>
<evidence type="ECO:0000313" key="2">
    <source>
        <dbReference type="Proteomes" id="UP001224781"/>
    </source>
</evidence>
<proteinExistence type="predicted"/>
<keyword evidence="2" id="KW-1185">Reference proteome</keyword>
<evidence type="ECO:0008006" key="3">
    <source>
        <dbReference type="Google" id="ProtNLM"/>
    </source>
</evidence>
<protein>
    <recommendedName>
        <fullName evidence="3">Alpha/beta hydrolase</fullName>
    </recommendedName>
</protein>
<organism evidence="1 2">
    <name type="scientific">Agrobacterium larrymoorei</name>
    <dbReference type="NCBI Taxonomy" id="160699"/>
    <lineage>
        <taxon>Bacteria</taxon>
        <taxon>Pseudomonadati</taxon>
        <taxon>Pseudomonadota</taxon>
        <taxon>Alphaproteobacteria</taxon>
        <taxon>Hyphomicrobiales</taxon>
        <taxon>Rhizobiaceae</taxon>
        <taxon>Rhizobium/Agrobacterium group</taxon>
        <taxon>Agrobacterium</taxon>
    </lineage>
</organism>
<gene>
    <name evidence="1" type="ORF">QE408_000179</name>
</gene>
<sequence>MDTRWHQMETSGTACTSLSVRVYSNEGKVRTPPLVLYLRGGSFLAEGARSVRSYQSRKRLPKVERWSLRRITAPAPAMSFRL</sequence>
<accession>A0ABU0UDP7</accession>
<name>A0ABU0UDP7_9HYPH</name>
<dbReference type="Proteomes" id="UP001224781">
    <property type="component" value="Unassembled WGS sequence"/>
</dbReference>
<comment type="caution">
    <text evidence="1">The sequence shown here is derived from an EMBL/GenBank/DDBJ whole genome shotgun (WGS) entry which is preliminary data.</text>
</comment>
<reference evidence="1 2" key="1">
    <citation type="submission" date="2023-07" db="EMBL/GenBank/DDBJ databases">
        <title>Functional and genomic diversity of the sorghum phyllosphere microbiome.</title>
        <authorList>
            <person name="Shade A."/>
        </authorList>
    </citation>
    <scope>NUCLEOTIDE SEQUENCE [LARGE SCALE GENOMIC DNA]</scope>
    <source>
        <strain evidence="1 2">SORGH_AS_1126</strain>
    </source>
</reference>